<protein>
    <submittedName>
        <fullName evidence="1">Uncharacterized protein</fullName>
    </submittedName>
</protein>
<dbReference type="Proteomes" id="UP000199452">
    <property type="component" value="Unassembled WGS sequence"/>
</dbReference>
<gene>
    <name evidence="1" type="ORF">SAMN05216323_11295</name>
</gene>
<dbReference type="EMBL" id="FMYP01000129">
    <property type="protein sequence ID" value="SDD30907.1"/>
    <property type="molecule type" value="Genomic_DNA"/>
</dbReference>
<proteinExistence type="predicted"/>
<sequence length="223" mass="25491">MKINNQSQILIPYYTKGISSKLKFLISTVKYYQLNSDNYVDYTPINSKIITLPEGNYLNYLFSHKDYFIASSDKTYKIKSDGSVSEIFSDLMFNFFYKGDTLYGISPSDAVLYQSLNDGDSWTSLGKINPDFSLLNFYTLDNEIIGTYKAQLFHFSISTTGITVKEIDNDGLAYNTITSVSKYTDKVYVSTLTGVYYISYKNFFTYKPEVKSKKSIAFTSAPW</sequence>
<organism evidence="1 2">
    <name type="scientific">Williamwhitmania taraxaci</name>
    <dbReference type="NCBI Taxonomy" id="1640674"/>
    <lineage>
        <taxon>Bacteria</taxon>
        <taxon>Pseudomonadati</taxon>
        <taxon>Bacteroidota</taxon>
        <taxon>Bacteroidia</taxon>
        <taxon>Bacteroidales</taxon>
        <taxon>Williamwhitmaniaceae</taxon>
        <taxon>Williamwhitmania</taxon>
    </lineage>
</organism>
<evidence type="ECO:0000313" key="1">
    <source>
        <dbReference type="EMBL" id="SDD30907.1"/>
    </source>
</evidence>
<accession>A0A1G6TR94</accession>
<dbReference type="AlphaFoldDB" id="A0A1G6TR94"/>
<keyword evidence="2" id="KW-1185">Reference proteome</keyword>
<name>A0A1G6TR94_9BACT</name>
<reference evidence="1 2" key="1">
    <citation type="submission" date="2016-09" db="EMBL/GenBank/DDBJ databases">
        <authorList>
            <person name="Capua I."/>
            <person name="De Benedictis P."/>
            <person name="Joannis T."/>
            <person name="Lombin L.H."/>
            <person name="Cattoli G."/>
        </authorList>
    </citation>
    <scope>NUCLEOTIDE SEQUENCE [LARGE SCALE GENOMIC DNA]</scope>
    <source>
        <strain evidence="1 2">A7P-90m</strain>
    </source>
</reference>
<evidence type="ECO:0000313" key="2">
    <source>
        <dbReference type="Proteomes" id="UP000199452"/>
    </source>
</evidence>